<keyword evidence="1" id="KW-0472">Membrane</keyword>
<feature type="transmembrane region" description="Helical" evidence="1">
    <location>
        <begin position="7"/>
        <end position="28"/>
    </location>
</feature>
<dbReference type="AlphaFoldDB" id="A0A2P7BVN1"/>
<organism evidence="2 3">
    <name type="scientific">Phyllobacterium brassicacearum</name>
    <dbReference type="NCBI Taxonomy" id="314235"/>
    <lineage>
        <taxon>Bacteria</taxon>
        <taxon>Pseudomonadati</taxon>
        <taxon>Pseudomonadota</taxon>
        <taxon>Alphaproteobacteria</taxon>
        <taxon>Hyphomicrobiales</taxon>
        <taxon>Phyllobacteriaceae</taxon>
        <taxon>Phyllobacterium</taxon>
    </lineage>
</organism>
<evidence type="ECO:0000313" key="3">
    <source>
        <dbReference type="Proteomes" id="UP000241444"/>
    </source>
</evidence>
<evidence type="ECO:0000256" key="1">
    <source>
        <dbReference type="SAM" id="Phobius"/>
    </source>
</evidence>
<dbReference type="RefSeq" id="WP_106708938.1">
    <property type="nucleotide sequence ID" value="NZ_PGGO01000001.1"/>
</dbReference>
<gene>
    <name evidence="2" type="ORF">CU102_00035</name>
</gene>
<feature type="transmembrane region" description="Helical" evidence="1">
    <location>
        <begin position="48"/>
        <end position="71"/>
    </location>
</feature>
<name>A0A2P7BVN1_9HYPH</name>
<keyword evidence="3" id="KW-1185">Reference proteome</keyword>
<keyword evidence="1" id="KW-0812">Transmembrane</keyword>
<sequence>MRYIYVLGIAIVLVPVCALLGYFIGYLFAPLLFADDLHPDFYEHDRQLTGAVYGIPLAGSAIYSGALYLIWRLTRRARS</sequence>
<keyword evidence="1" id="KW-1133">Transmembrane helix</keyword>
<reference evidence="3" key="1">
    <citation type="submission" date="2017-11" db="EMBL/GenBank/DDBJ databases">
        <authorList>
            <person name="Kuznetsova I."/>
            <person name="Sazanova A."/>
            <person name="Chirak E."/>
            <person name="Safronova V."/>
            <person name="Willems A."/>
        </authorList>
    </citation>
    <scope>NUCLEOTIDE SEQUENCE [LARGE SCALE GENOMIC DNA]</scope>
    <source>
        <strain evidence="3">STM 196</strain>
    </source>
</reference>
<proteinExistence type="predicted"/>
<comment type="caution">
    <text evidence="2">The sequence shown here is derived from an EMBL/GenBank/DDBJ whole genome shotgun (WGS) entry which is preliminary data.</text>
</comment>
<dbReference type="Proteomes" id="UP000241444">
    <property type="component" value="Unassembled WGS sequence"/>
</dbReference>
<evidence type="ECO:0000313" key="2">
    <source>
        <dbReference type="EMBL" id="PSH70496.1"/>
    </source>
</evidence>
<protein>
    <submittedName>
        <fullName evidence="2">Uncharacterized protein</fullName>
    </submittedName>
</protein>
<accession>A0A2P7BVN1</accession>
<dbReference type="EMBL" id="PGGO01000001">
    <property type="protein sequence ID" value="PSH70496.1"/>
    <property type="molecule type" value="Genomic_DNA"/>
</dbReference>
<dbReference type="OrthoDB" id="7777992at2"/>